<comment type="caution">
    <text evidence="2">The sequence shown here is derived from an EMBL/GenBank/DDBJ whole genome shotgun (WGS) entry which is preliminary data.</text>
</comment>
<gene>
    <name evidence="2" type="ORF">PanWU01x14_240140</name>
</gene>
<feature type="region of interest" description="Disordered" evidence="1">
    <location>
        <begin position="133"/>
        <end position="155"/>
    </location>
</feature>
<proteinExistence type="predicted"/>
<feature type="region of interest" description="Disordered" evidence="1">
    <location>
        <begin position="92"/>
        <end position="116"/>
    </location>
</feature>
<dbReference type="AlphaFoldDB" id="A0A2P5BGU4"/>
<feature type="region of interest" description="Disordered" evidence="1">
    <location>
        <begin position="174"/>
        <end position="206"/>
    </location>
</feature>
<protein>
    <submittedName>
        <fullName evidence="2">Uncharacterized protein</fullName>
    </submittedName>
</protein>
<name>A0A2P5BGU4_PARAD</name>
<sequence>MASSLQRNRPTNETCQQKYNAGPSLGQKMSSWVKGHNNNNGQQACKPSCKAEAQTCQTHVATSKTQTHCSSCHTQAQHLTGQRFAKPQQQVQCANKGGGGHHTHTHSHTHAHSQTKHHVTDGVTCKCVNKSNGHGHKHGHNHNHGHKNSGAACPSNTAAAACDQKKDRNLFGRIKDRLSGHSSCSDSSNSSSDSESDNESCRKRKN</sequence>
<evidence type="ECO:0000313" key="3">
    <source>
        <dbReference type="Proteomes" id="UP000237105"/>
    </source>
</evidence>
<reference evidence="3" key="1">
    <citation type="submission" date="2016-06" db="EMBL/GenBank/DDBJ databases">
        <title>Parallel loss of symbiosis genes in relatives of nitrogen-fixing non-legume Parasponia.</title>
        <authorList>
            <person name="Van Velzen R."/>
            <person name="Holmer R."/>
            <person name="Bu F."/>
            <person name="Rutten L."/>
            <person name="Van Zeijl A."/>
            <person name="Liu W."/>
            <person name="Santuari L."/>
            <person name="Cao Q."/>
            <person name="Sharma T."/>
            <person name="Shen D."/>
            <person name="Roswanjaya Y."/>
            <person name="Wardhani T."/>
            <person name="Kalhor M.S."/>
            <person name="Jansen J."/>
            <person name="Van den Hoogen J."/>
            <person name="Gungor B."/>
            <person name="Hartog M."/>
            <person name="Hontelez J."/>
            <person name="Verver J."/>
            <person name="Yang W.-C."/>
            <person name="Schijlen E."/>
            <person name="Repin R."/>
            <person name="Schilthuizen M."/>
            <person name="Schranz E."/>
            <person name="Heidstra R."/>
            <person name="Miyata K."/>
            <person name="Fedorova E."/>
            <person name="Kohlen W."/>
            <person name="Bisseling T."/>
            <person name="Smit S."/>
            <person name="Geurts R."/>
        </authorList>
    </citation>
    <scope>NUCLEOTIDE SEQUENCE [LARGE SCALE GENOMIC DNA]</scope>
    <source>
        <strain evidence="3">cv. WU1-14</strain>
    </source>
</reference>
<organism evidence="2 3">
    <name type="scientific">Parasponia andersonii</name>
    <name type="common">Sponia andersonii</name>
    <dbReference type="NCBI Taxonomy" id="3476"/>
    <lineage>
        <taxon>Eukaryota</taxon>
        <taxon>Viridiplantae</taxon>
        <taxon>Streptophyta</taxon>
        <taxon>Embryophyta</taxon>
        <taxon>Tracheophyta</taxon>
        <taxon>Spermatophyta</taxon>
        <taxon>Magnoliopsida</taxon>
        <taxon>eudicotyledons</taxon>
        <taxon>Gunneridae</taxon>
        <taxon>Pentapetalae</taxon>
        <taxon>rosids</taxon>
        <taxon>fabids</taxon>
        <taxon>Rosales</taxon>
        <taxon>Cannabaceae</taxon>
        <taxon>Parasponia</taxon>
    </lineage>
</organism>
<feature type="compositionally biased region" description="Basic residues" evidence="1">
    <location>
        <begin position="133"/>
        <end position="147"/>
    </location>
</feature>
<feature type="compositionally biased region" description="Basic residues" evidence="1">
    <location>
        <begin position="99"/>
        <end position="116"/>
    </location>
</feature>
<evidence type="ECO:0000313" key="2">
    <source>
        <dbReference type="EMBL" id="PON48021.1"/>
    </source>
</evidence>
<feature type="compositionally biased region" description="Low complexity" evidence="1">
    <location>
        <begin position="182"/>
        <end position="193"/>
    </location>
</feature>
<evidence type="ECO:0000256" key="1">
    <source>
        <dbReference type="SAM" id="MobiDB-lite"/>
    </source>
</evidence>
<feature type="compositionally biased region" description="Polar residues" evidence="1">
    <location>
        <begin position="1"/>
        <end position="19"/>
    </location>
</feature>
<feature type="region of interest" description="Disordered" evidence="1">
    <location>
        <begin position="1"/>
        <end position="26"/>
    </location>
</feature>
<dbReference type="Proteomes" id="UP000237105">
    <property type="component" value="Unassembled WGS sequence"/>
</dbReference>
<accession>A0A2P5BGU4</accession>
<keyword evidence="3" id="KW-1185">Reference proteome</keyword>
<dbReference type="OrthoDB" id="1193932at2759"/>
<dbReference type="EMBL" id="JXTB01000283">
    <property type="protein sequence ID" value="PON48021.1"/>
    <property type="molecule type" value="Genomic_DNA"/>
</dbReference>